<dbReference type="GO" id="GO:0005886">
    <property type="term" value="C:plasma membrane"/>
    <property type="evidence" value="ECO:0007669"/>
    <property type="project" value="UniProtKB-SubCell"/>
</dbReference>
<dbReference type="SMART" id="SM00052">
    <property type="entry name" value="EAL"/>
    <property type="match status" value="1"/>
</dbReference>
<evidence type="ECO:0000256" key="10">
    <source>
        <dbReference type="SAM" id="Phobius"/>
    </source>
</evidence>
<dbReference type="PANTHER" id="PTHR33121">
    <property type="entry name" value="CYCLIC DI-GMP PHOSPHODIESTERASE PDEF"/>
    <property type="match status" value="1"/>
</dbReference>
<proteinExistence type="predicted"/>
<accession>A0A822MU18</accession>
<dbReference type="InterPro" id="IPR001633">
    <property type="entry name" value="EAL_dom"/>
</dbReference>
<evidence type="ECO:0000313" key="13">
    <source>
        <dbReference type="Proteomes" id="UP000049495"/>
    </source>
</evidence>
<dbReference type="Proteomes" id="UP000049495">
    <property type="component" value="Unassembled WGS sequence"/>
</dbReference>
<evidence type="ECO:0000256" key="7">
    <source>
        <dbReference type="ARBA" id="ARBA00022989"/>
    </source>
</evidence>
<sequence>MLTQIGNASPTMDIKYQHFAKTSFYFAISFFFSMALLIPFTPSHYQNLTEDTSRLVETRLESIQSRFDLFLSGITPSHTCDSMVRQLRQTVFDADWVKEAAVFNKDDRFYCSTTDGEVSFRLYSTIRQRLNDDPNLTTLSYSNSAITQVQSIMLMFSNKDDAGVSLMIPPHFIYDTVETNLKNHGIQAKVEVIKRDIHPTDPGSYISKVRIQSSTYPLTITSYIGYQYYLHFMLSYLWFGFLMAGITTIILLSIKHKKQSQRSLEYSLSSALKNKHLHVHMQPIVNRNTTEIVGCESLLRWNDPIEGNVSPAIFIPLAESLGLIEDLTYFVLREVLYTMKNNRELFESKYISVNISRNVVSNSNFANKVISIYKKNPDILKQVVFEVTEDGECSDADMVKIKDNLTKLSNMGVRVAIDDFGTGYAGLDFVRQFPFSILKIDRVFVKNISDESSLGIPLLESMLQLSRTLGMQVIVEGVEYESQVKILSKLGVDYIQGFYFYKPMPISLTISLLRQQHMAVDNEDKLSSTSTPEWEQT</sequence>
<evidence type="ECO:0000259" key="11">
    <source>
        <dbReference type="PROSITE" id="PS50883"/>
    </source>
</evidence>
<evidence type="ECO:0000256" key="1">
    <source>
        <dbReference type="ARBA" id="ARBA00004651"/>
    </source>
</evidence>
<evidence type="ECO:0000256" key="3">
    <source>
        <dbReference type="ARBA" id="ARBA00022475"/>
    </source>
</evidence>
<name>A0A822MU18_9VIBR</name>
<keyword evidence="4" id="KW-0973">c-di-GMP</keyword>
<evidence type="ECO:0000256" key="6">
    <source>
        <dbReference type="ARBA" id="ARBA00022801"/>
    </source>
</evidence>
<feature type="transmembrane region" description="Helical" evidence="10">
    <location>
        <begin position="22"/>
        <end position="40"/>
    </location>
</feature>
<evidence type="ECO:0000256" key="4">
    <source>
        <dbReference type="ARBA" id="ARBA00022636"/>
    </source>
</evidence>
<keyword evidence="7 10" id="KW-1133">Transmembrane helix</keyword>
<comment type="caution">
    <text evidence="12">The sequence shown here is derived from an EMBL/GenBank/DDBJ whole genome shotgun (WGS) entry which is preliminary data.</text>
</comment>
<evidence type="ECO:0000256" key="5">
    <source>
        <dbReference type="ARBA" id="ARBA00022692"/>
    </source>
</evidence>
<dbReference type="PROSITE" id="PS50883">
    <property type="entry name" value="EAL"/>
    <property type="match status" value="1"/>
</dbReference>
<organism evidence="12 13">
    <name type="scientific">Vibrio crassostreae</name>
    <dbReference type="NCBI Taxonomy" id="246167"/>
    <lineage>
        <taxon>Bacteria</taxon>
        <taxon>Pseudomonadati</taxon>
        <taxon>Pseudomonadota</taxon>
        <taxon>Gammaproteobacteria</taxon>
        <taxon>Vibrionales</taxon>
        <taxon>Vibrionaceae</taxon>
        <taxon>Vibrio</taxon>
    </lineage>
</organism>
<evidence type="ECO:0000313" key="12">
    <source>
        <dbReference type="EMBL" id="CDT31158.1"/>
    </source>
</evidence>
<dbReference type="CDD" id="cd01948">
    <property type="entry name" value="EAL"/>
    <property type="match status" value="1"/>
</dbReference>
<protein>
    <recommendedName>
        <fullName evidence="2">cyclic-guanylate-specific phosphodiesterase</fullName>
        <ecNumber evidence="2">3.1.4.52</ecNumber>
    </recommendedName>
</protein>
<evidence type="ECO:0000256" key="9">
    <source>
        <dbReference type="ARBA" id="ARBA00034290"/>
    </source>
</evidence>
<keyword evidence="6" id="KW-0378">Hydrolase</keyword>
<feature type="transmembrane region" description="Helical" evidence="10">
    <location>
        <begin position="228"/>
        <end position="254"/>
    </location>
</feature>
<evidence type="ECO:0000256" key="2">
    <source>
        <dbReference type="ARBA" id="ARBA00012282"/>
    </source>
</evidence>
<dbReference type="SUPFAM" id="SSF141868">
    <property type="entry name" value="EAL domain-like"/>
    <property type="match status" value="1"/>
</dbReference>
<dbReference type="InterPro" id="IPR024744">
    <property type="entry name" value="CSS-motif_dom"/>
</dbReference>
<comment type="subcellular location">
    <subcellularLocation>
        <location evidence="1">Cell membrane</location>
        <topology evidence="1">Multi-pass membrane protein</topology>
    </subcellularLocation>
</comment>
<dbReference type="EC" id="3.1.4.52" evidence="2"/>
<reference evidence="13" key="1">
    <citation type="submission" date="2014-06" db="EMBL/GenBank/DDBJ databases">
        <authorList>
            <person name="Le Roux Frederique"/>
        </authorList>
    </citation>
    <scope>NUCLEOTIDE SEQUENCE [LARGE SCALE GENOMIC DNA]</scope>
    <source>
        <strain evidence="13">J5-5</strain>
    </source>
</reference>
<dbReference type="PANTHER" id="PTHR33121:SF70">
    <property type="entry name" value="SIGNALING PROTEIN YKOW"/>
    <property type="match status" value="1"/>
</dbReference>
<dbReference type="EMBL" id="CCJV01000083">
    <property type="protein sequence ID" value="CDT31158.1"/>
    <property type="molecule type" value="Genomic_DNA"/>
</dbReference>
<dbReference type="Pfam" id="PF00563">
    <property type="entry name" value="EAL"/>
    <property type="match status" value="1"/>
</dbReference>
<dbReference type="GO" id="GO:0071111">
    <property type="term" value="F:cyclic-guanylate-specific phosphodiesterase activity"/>
    <property type="evidence" value="ECO:0007669"/>
    <property type="project" value="UniProtKB-EC"/>
</dbReference>
<dbReference type="AlphaFoldDB" id="A0A822MU18"/>
<keyword evidence="5 10" id="KW-0812">Transmembrane</keyword>
<gene>
    <name evidence="12" type="ORF">VCR5J5_240190</name>
</gene>
<dbReference type="Pfam" id="PF12792">
    <property type="entry name" value="CSS-motif"/>
    <property type="match status" value="1"/>
</dbReference>
<dbReference type="InterPro" id="IPR035919">
    <property type="entry name" value="EAL_sf"/>
</dbReference>
<evidence type="ECO:0000256" key="8">
    <source>
        <dbReference type="ARBA" id="ARBA00023136"/>
    </source>
</evidence>
<feature type="domain" description="EAL" evidence="11">
    <location>
        <begin position="261"/>
        <end position="517"/>
    </location>
</feature>
<keyword evidence="8 10" id="KW-0472">Membrane</keyword>
<comment type="catalytic activity">
    <reaction evidence="9">
        <text>3',3'-c-di-GMP + H2O = 5'-phosphoguanylyl(3'-&gt;5')guanosine + H(+)</text>
        <dbReference type="Rhea" id="RHEA:24902"/>
        <dbReference type="ChEBI" id="CHEBI:15377"/>
        <dbReference type="ChEBI" id="CHEBI:15378"/>
        <dbReference type="ChEBI" id="CHEBI:58754"/>
        <dbReference type="ChEBI" id="CHEBI:58805"/>
        <dbReference type="EC" id="3.1.4.52"/>
    </reaction>
</comment>
<dbReference type="InterPro" id="IPR050706">
    <property type="entry name" value="Cyclic-di-GMP_PDE-like"/>
</dbReference>
<keyword evidence="3" id="KW-1003">Cell membrane</keyword>
<dbReference type="Gene3D" id="3.20.20.450">
    <property type="entry name" value="EAL domain"/>
    <property type="match status" value="1"/>
</dbReference>